<evidence type="ECO:0008006" key="3">
    <source>
        <dbReference type="Google" id="ProtNLM"/>
    </source>
</evidence>
<evidence type="ECO:0000313" key="2">
    <source>
        <dbReference type="Proteomes" id="UP000015525"/>
    </source>
</evidence>
<comment type="caution">
    <text evidence="1">The sequence shown here is derived from an EMBL/GenBank/DDBJ whole genome shotgun (WGS) entry which is preliminary data.</text>
</comment>
<dbReference type="Proteomes" id="UP000015525">
    <property type="component" value="Unassembled WGS sequence"/>
</dbReference>
<accession>T0HPN4</accession>
<dbReference type="EMBL" id="ATHO01000006">
    <property type="protein sequence ID" value="EQB15002.1"/>
    <property type="molecule type" value="Genomic_DNA"/>
</dbReference>
<dbReference type="AlphaFoldDB" id="T0HPN4"/>
<proteinExistence type="predicted"/>
<organism evidence="1 2">
    <name type="scientific">Sphingobium quisquiliarum P25</name>
    <dbReference type="NCBI Taxonomy" id="1329909"/>
    <lineage>
        <taxon>Bacteria</taxon>
        <taxon>Pseudomonadati</taxon>
        <taxon>Pseudomonadota</taxon>
        <taxon>Alphaproteobacteria</taxon>
        <taxon>Sphingomonadales</taxon>
        <taxon>Sphingomonadaceae</taxon>
        <taxon>Sphingobium</taxon>
    </lineage>
</organism>
<protein>
    <recommendedName>
        <fullName evidence="3">DUF2793 domain-containing protein</fullName>
    </recommendedName>
</protein>
<keyword evidence="2" id="KW-1185">Reference proteome</keyword>
<sequence length="169" mass="17825">MMMTTDVTPRWALPQLFSGQAQKELFHNEALARIDMLLHGEVESADQNEPPADPAPGKCWIVAAGAMGAWAGQEDAVACWTEGGWRFVAPRTGLSLWVTDRANNMHYTGGSWQDAGLGEDGLYFGGLRIVGSQGAPITAPAGGATVDGEARSSIAAILAVLRHHGLIAS</sequence>
<evidence type="ECO:0000313" key="1">
    <source>
        <dbReference type="EMBL" id="EQB15002.1"/>
    </source>
</evidence>
<dbReference type="Pfam" id="PF10983">
    <property type="entry name" value="DUF2793"/>
    <property type="match status" value="1"/>
</dbReference>
<gene>
    <name evidence="1" type="ORF">L288_00590</name>
</gene>
<reference evidence="1 2" key="1">
    <citation type="journal article" date="2013" name="Genome Announc.">
        <title>Draft Genome Sequence of Sphingobium quisquiliarum Strain P25T, a Novel Hexachlorocyclohexane (HCH)-Degrading Bacterium Isolated from an HCH Dumpsite.</title>
        <authorList>
            <person name="Kumar Singh A."/>
            <person name="Sangwan N."/>
            <person name="Sharma A."/>
            <person name="Gupta V."/>
            <person name="Khurana J.P."/>
            <person name="Lal R."/>
        </authorList>
    </citation>
    <scope>NUCLEOTIDE SEQUENCE [LARGE SCALE GENOMIC DNA]</scope>
    <source>
        <strain evidence="1 2">P25</strain>
    </source>
</reference>
<name>T0HPN4_9SPHN</name>
<dbReference type="PATRIC" id="fig|1329909.3.peg.105"/>
<dbReference type="InterPro" id="IPR021251">
    <property type="entry name" value="DUF2793"/>
</dbReference>